<evidence type="ECO:0000313" key="3">
    <source>
        <dbReference type="EMBL" id="HIX46842.1"/>
    </source>
</evidence>
<dbReference type="PANTHER" id="PTHR47837:SF2">
    <property type="entry name" value="GTP PYROPHOSPHOKINASE YWAC"/>
    <property type="match status" value="1"/>
</dbReference>
<dbReference type="Gene3D" id="1.10.287.860">
    <property type="entry name" value="Nucleotidyltransferase"/>
    <property type="match status" value="1"/>
</dbReference>
<sequence>MNDLERAGKVGAVLPAVAPGAQSGDPVDREELLRVLVREGEDGAEDVYGRLNSFAELLMRYSAAIREVRTKFEVLNEEFSFRNSRNPIESISSRVKRPLSIVGKLRRRGLPLTVEAIEQNLDDVAGVRVICSFIDDIYAVAEMFARQDDVTVLEVKDYIRKPKQNGYRSYHMIVQIPVFFSDGKRPMRVEIQLRTVAMDFWASLEHQMKYKKDSADRPEISAELRSCAETIAATDARMLGIRKRIEKLEMEREDGGAGGQR</sequence>
<evidence type="ECO:0000313" key="4">
    <source>
        <dbReference type="Proteomes" id="UP000824249"/>
    </source>
</evidence>
<feature type="domain" description="RelA/SpoT" evidence="2">
    <location>
        <begin position="93"/>
        <end position="216"/>
    </location>
</feature>
<organism evidence="3 4">
    <name type="scientific">Candidatus Borkfalkia faecigallinarum</name>
    <dbReference type="NCBI Taxonomy" id="2838509"/>
    <lineage>
        <taxon>Bacteria</taxon>
        <taxon>Bacillati</taxon>
        <taxon>Bacillota</taxon>
        <taxon>Clostridia</taxon>
        <taxon>Christensenellales</taxon>
        <taxon>Christensenellaceae</taxon>
        <taxon>Candidatus Borkfalkia</taxon>
    </lineage>
</organism>
<comment type="pathway">
    <text evidence="1">Purine metabolism; ppGpp biosynthesis; ppGpp from GTP: step 1/2.</text>
</comment>
<dbReference type="PANTHER" id="PTHR47837">
    <property type="entry name" value="GTP PYROPHOSPHOKINASE YJBM"/>
    <property type="match status" value="1"/>
</dbReference>
<dbReference type="AlphaFoldDB" id="A0A9D1VUD4"/>
<accession>A0A9D1VUD4</accession>
<gene>
    <name evidence="3" type="ORF">H9737_04030</name>
</gene>
<dbReference type="EMBL" id="DXFD01000060">
    <property type="protein sequence ID" value="HIX46842.1"/>
    <property type="molecule type" value="Genomic_DNA"/>
</dbReference>
<dbReference type="Proteomes" id="UP000824249">
    <property type="component" value="Unassembled WGS sequence"/>
</dbReference>
<protein>
    <submittedName>
        <fullName evidence="3">GTP pyrophosphokinase family protein</fullName>
    </submittedName>
</protein>
<reference evidence="3" key="1">
    <citation type="journal article" date="2021" name="PeerJ">
        <title>Extensive microbial diversity within the chicken gut microbiome revealed by metagenomics and culture.</title>
        <authorList>
            <person name="Gilroy R."/>
            <person name="Ravi A."/>
            <person name="Getino M."/>
            <person name="Pursley I."/>
            <person name="Horton D.L."/>
            <person name="Alikhan N.F."/>
            <person name="Baker D."/>
            <person name="Gharbi K."/>
            <person name="Hall N."/>
            <person name="Watson M."/>
            <person name="Adriaenssens E.M."/>
            <person name="Foster-Nyarko E."/>
            <person name="Jarju S."/>
            <person name="Secka A."/>
            <person name="Antonio M."/>
            <person name="Oren A."/>
            <person name="Chaudhuri R.R."/>
            <person name="La Ragione R."/>
            <person name="Hildebrand F."/>
            <person name="Pallen M.J."/>
        </authorList>
    </citation>
    <scope>NUCLEOTIDE SEQUENCE</scope>
    <source>
        <strain evidence="3">26628</strain>
    </source>
</reference>
<dbReference type="GO" id="GO:0015969">
    <property type="term" value="P:guanosine tetraphosphate metabolic process"/>
    <property type="evidence" value="ECO:0007669"/>
    <property type="project" value="InterPro"/>
</dbReference>
<reference evidence="3" key="2">
    <citation type="submission" date="2021-04" db="EMBL/GenBank/DDBJ databases">
        <authorList>
            <person name="Gilroy R."/>
        </authorList>
    </citation>
    <scope>NUCLEOTIDE SEQUENCE</scope>
    <source>
        <strain evidence="3">26628</strain>
    </source>
</reference>
<comment type="caution">
    <text evidence="3">The sequence shown here is derived from an EMBL/GenBank/DDBJ whole genome shotgun (WGS) entry which is preliminary data.</text>
</comment>
<dbReference type="InterPro" id="IPR007685">
    <property type="entry name" value="RelA_SpoT"/>
</dbReference>
<dbReference type="InterPro" id="IPR052366">
    <property type="entry name" value="GTP_Pyrophosphokinase"/>
</dbReference>
<evidence type="ECO:0000256" key="1">
    <source>
        <dbReference type="ARBA" id="ARBA00004976"/>
    </source>
</evidence>
<evidence type="ECO:0000259" key="2">
    <source>
        <dbReference type="SMART" id="SM00954"/>
    </source>
</evidence>
<dbReference type="Pfam" id="PF04607">
    <property type="entry name" value="RelA_SpoT"/>
    <property type="match status" value="1"/>
</dbReference>
<dbReference type="SMART" id="SM00954">
    <property type="entry name" value="RelA_SpoT"/>
    <property type="match status" value="1"/>
</dbReference>
<name>A0A9D1VUD4_9FIRM</name>
<proteinExistence type="predicted"/>
<dbReference type="SUPFAM" id="SSF81301">
    <property type="entry name" value="Nucleotidyltransferase"/>
    <property type="match status" value="1"/>
</dbReference>
<dbReference type="Gene3D" id="3.30.460.10">
    <property type="entry name" value="Beta Polymerase, domain 2"/>
    <property type="match status" value="1"/>
</dbReference>
<dbReference type="InterPro" id="IPR043519">
    <property type="entry name" value="NT_sf"/>
</dbReference>
<dbReference type="CDD" id="cd05399">
    <property type="entry name" value="NT_Rel-Spo_like"/>
    <property type="match status" value="1"/>
</dbReference>